<dbReference type="Pfam" id="PF05573">
    <property type="entry name" value="NosL"/>
    <property type="match status" value="1"/>
</dbReference>
<gene>
    <name evidence="2" type="ORF">FHG64_06050</name>
</gene>
<keyword evidence="1" id="KW-0732">Signal</keyword>
<dbReference type="InterPro" id="IPR008719">
    <property type="entry name" value="N2O_reductase_NosL"/>
</dbReference>
<evidence type="ECO:0000256" key="1">
    <source>
        <dbReference type="SAM" id="SignalP"/>
    </source>
</evidence>
<evidence type="ECO:0000313" key="3">
    <source>
        <dbReference type="Proteomes" id="UP000309016"/>
    </source>
</evidence>
<protein>
    <recommendedName>
        <fullName evidence="4">Copper-binding protein</fullName>
    </recommendedName>
</protein>
<keyword evidence="3" id="KW-1185">Reference proteome</keyword>
<evidence type="ECO:0008006" key="4">
    <source>
        <dbReference type="Google" id="ProtNLM"/>
    </source>
</evidence>
<dbReference type="OrthoDB" id="9792749at2"/>
<sequence>MKRILLIMAVLLLAACSREAEPIAYGSDSCHYCKMTIVSKAHAAQQVTQKGKQYKYDAIECMLRDNLENHKDVEMAIMLVADFQEPGTMISTSNATFLIHESISSPMGENLAAIKDSSEPVDLEDPKAYSWSQLKHHFLNEGTLSHQ</sequence>
<name>A0A5B7X2Z6_9FLAO</name>
<proteinExistence type="predicted"/>
<dbReference type="AlphaFoldDB" id="A0A5B7X2Z6"/>
<feature type="chain" id="PRO_5023064985" description="Copper-binding protein" evidence="1">
    <location>
        <begin position="21"/>
        <end position="147"/>
    </location>
</feature>
<dbReference type="Proteomes" id="UP000309016">
    <property type="component" value="Chromosome"/>
</dbReference>
<dbReference type="PROSITE" id="PS51257">
    <property type="entry name" value="PROKAR_LIPOPROTEIN"/>
    <property type="match status" value="1"/>
</dbReference>
<organism evidence="2 3">
    <name type="scientific">Antarcticibacterium flavum</name>
    <dbReference type="NCBI Taxonomy" id="2058175"/>
    <lineage>
        <taxon>Bacteria</taxon>
        <taxon>Pseudomonadati</taxon>
        <taxon>Bacteroidota</taxon>
        <taxon>Flavobacteriia</taxon>
        <taxon>Flavobacteriales</taxon>
        <taxon>Flavobacteriaceae</taxon>
        <taxon>Antarcticibacterium</taxon>
    </lineage>
</organism>
<dbReference type="RefSeq" id="WP_139065585.1">
    <property type="nucleotide sequence ID" value="NZ_CP040812.1"/>
</dbReference>
<dbReference type="PANTHER" id="PTHR41247">
    <property type="entry name" value="HTH-TYPE TRANSCRIPTIONAL REPRESSOR YCNK"/>
    <property type="match status" value="1"/>
</dbReference>
<dbReference type="EMBL" id="CP040812">
    <property type="protein sequence ID" value="QCY69003.1"/>
    <property type="molecule type" value="Genomic_DNA"/>
</dbReference>
<dbReference type="SUPFAM" id="SSF160387">
    <property type="entry name" value="NosL/MerB-like"/>
    <property type="match status" value="1"/>
</dbReference>
<evidence type="ECO:0000313" key="2">
    <source>
        <dbReference type="EMBL" id="QCY69003.1"/>
    </source>
</evidence>
<feature type="signal peptide" evidence="1">
    <location>
        <begin position="1"/>
        <end position="20"/>
    </location>
</feature>
<accession>A0A5B7X2Z6</accession>
<reference evidence="2 3" key="1">
    <citation type="submission" date="2019-06" db="EMBL/GenBank/DDBJ databases">
        <title>Complete genome sequence of Antarcticibacterium flavum KCTC 52984T from an Antarctic marine sediment.</title>
        <authorList>
            <person name="Lee Y.M."/>
            <person name="Shin S.C."/>
        </authorList>
    </citation>
    <scope>NUCLEOTIDE SEQUENCE [LARGE SCALE GENOMIC DNA]</scope>
    <source>
        <strain evidence="2 3">KCTC 52984</strain>
    </source>
</reference>
<dbReference type="KEGG" id="afla:FHG64_06050"/>
<dbReference type="PANTHER" id="PTHR41247:SF1">
    <property type="entry name" value="HTH-TYPE TRANSCRIPTIONAL REPRESSOR YCNK"/>
    <property type="match status" value="1"/>
</dbReference>